<feature type="coiled-coil region" evidence="1">
    <location>
        <begin position="427"/>
        <end position="545"/>
    </location>
</feature>
<gene>
    <name evidence="2" type="ORF">SAMN05421540_105179</name>
</gene>
<feature type="coiled-coil region" evidence="1">
    <location>
        <begin position="662"/>
        <end position="718"/>
    </location>
</feature>
<name>A0A1H4AXG6_9FLAO</name>
<dbReference type="EMBL" id="FNQF01000005">
    <property type="protein sequence ID" value="SEA40517.1"/>
    <property type="molecule type" value="Genomic_DNA"/>
</dbReference>
<dbReference type="STRING" id="908615.SAMN05421540_105179"/>
<dbReference type="Proteomes" id="UP000198820">
    <property type="component" value="Unassembled WGS sequence"/>
</dbReference>
<sequence>MRYLNKIVFINSATVKYAEIELDGNVHLIGTQGVGKSTLLRAILFFYNANKSKLGIPREKKGFDDYYFQYQNSYIIYEIIKDGIPFCVLAYKVNGKVAFRFFNSGYKRELFIDQNNRAFESWDKIRNAFGKEIHYSNIVASYTDFRKIIYGDNKGLKPDFRKYALIESKQYQNIPLTIQNVLLNSNLEAKFIKDTIINSLSEEEFSIDLENYAKGHLQGFESQINDIQIWFKKNRKGEVTVRKQADKVIDQYRIFNHLQREKSELANDLSLRMQFIDREKPLFLSELTKEKNALAEWFKKQENLKKTQQNREQRIVSEITYLKKELEKAAEKETDYQRQNITKIIQRVANKTTLEKELKALEEERNLLKSAFGEINQKYEALITQAENQHEKFVNSQQSEINTLKANFAERKSEVFETYQKLIDQVKEDHQLEKDKAENEITALIDKEHGLKNKKSELKHQTFFKEEIEASKIERLAIEEKLSTAKSKIQNAKNETATIRKEWELEEKEIERSTEIKISKTDKNIQKVVEEIESIERKINQSKASFYGWLNENIPNWAASIGKVIDEENVLFNTELHPKLVNDNSTSFFGVELNLNTLENRVKTVSEYKEEIKSLTIQAEDLRKALHQINKGKEDDLRKLKIKFRKKLNQQKEIVSDNDYQINQAEQQLKKNDVEREEWTEKSKSEKKRNLEKIENDLNAVADQKQKANTQLANIKQNIKRKITLKENERNAEISTLEENTTTKIESIKSVISSNEKEIKQRIYDLKKDQNHELADKGADTKRIAVIENKTDSIEEKLAYIKQHEALVIEYNKDKREVFDKVPEWKTKRLSLEKQKDAIVQEHQVELGKLVEKLNTQEAFVAQVQSKVNELDSDEKAFEEFKKSEAFMQLEFAIDEVKQREKDTKTGNAIIAEIKDNYYKGIDVFKSLQQATNAFNGNFALKNTFSFDVQLNTDDDFLKFAEELKEFIEEDKIQEYEKRVNERFAQIIHLIGRETTELNSKKGAIEKVIKKINDDFTQKNFVEAIKEMEIRTLESSNPVVKWLIRIQEFNDENNLLLGETSLFTSVDSHSKNHKAVDLLKELVKAIERYKSKTLTLSESFDLQFRIVENDNDSGWVEKLSNVGSEGTDVLVKAMINILLLNVFKDSASKKFKDFKLHCMMDEIGRLHPNNVKGILRFANERNILLINGSPTSQNATDYKYTYKLAKEQSKSDAKKYFTRINRLVKMHAKVKK</sequence>
<dbReference type="RefSeq" id="WP_093244077.1">
    <property type="nucleotide sequence ID" value="NZ_FNQF01000005.1"/>
</dbReference>
<dbReference type="SUPFAM" id="SSF52540">
    <property type="entry name" value="P-loop containing nucleoside triphosphate hydrolases"/>
    <property type="match status" value="1"/>
</dbReference>
<feature type="coiled-coil region" evidence="1">
    <location>
        <begin position="319"/>
        <end position="396"/>
    </location>
</feature>
<dbReference type="Pfam" id="PF12128">
    <property type="entry name" value="DUF3584"/>
    <property type="match status" value="1"/>
</dbReference>
<evidence type="ECO:0008006" key="4">
    <source>
        <dbReference type="Google" id="ProtNLM"/>
    </source>
</evidence>
<evidence type="ECO:0000313" key="3">
    <source>
        <dbReference type="Proteomes" id="UP000198820"/>
    </source>
</evidence>
<evidence type="ECO:0000256" key="1">
    <source>
        <dbReference type="SAM" id="Coils"/>
    </source>
</evidence>
<keyword evidence="3" id="KW-1185">Reference proteome</keyword>
<proteinExistence type="predicted"/>
<reference evidence="2 3" key="1">
    <citation type="submission" date="2016-10" db="EMBL/GenBank/DDBJ databases">
        <authorList>
            <person name="de Groot N.N."/>
        </authorList>
    </citation>
    <scope>NUCLEOTIDE SEQUENCE [LARGE SCALE GENOMIC DNA]</scope>
    <source>
        <strain evidence="2 3">DSM 23581</strain>
    </source>
</reference>
<dbReference type="InterPro" id="IPR027417">
    <property type="entry name" value="P-loop_NTPase"/>
</dbReference>
<accession>A0A1H4AXG6</accession>
<dbReference type="InterPro" id="IPR021979">
    <property type="entry name" value="DUF3584"/>
</dbReference>
<evidence type="ECO:0000313" key="2">
    <source>
        <dbReference type="EMBL" id="SEA40517.1"/>
    </source>
</evidence>
<dbReference type="AlphaFoldDB" id="A0A1H4AXG6"/>
<protein>
    <recommendedName>
        <fullName evidence="4">DNA repair exonuclease SbcCD ATPase subunit</fullName>
    </recommendedName>
</protein>
<organism evidence="2 3">
    <name type="scientific">Psychroflexus halocasei</name>
    <dbReference type="NCBI Taxonomy" id="908615"/>
    <lineage>
        <taxon>Bacteria</taxon>
        <taxon>Pseudomonadati</taxon>
        <taxon>Bacteroidota</taxon>
        <taxon>Flavobacteriia</taxon>
        <taxon>Flavobacteriales</taxon>
        <taxon>Flavobacteriaceae</taxon>
        <taxon>Psychroflexus</taxon>
    </lineage>
</organism>
<keyword evidence="1" id="KW-0175">Coiled coil</keyword>